<evidence type="ECO:0000256" key="1">
    <source>
        <dbReference type="SAM" id="MobiDB-lite"/>
    </source>
</evidence>
<protein>
    <submittedName>
        <fullName evidence="3">Uncharacterized protein</fullName>
    </submittedName>
</protein>
<dbReference type="GeneID" id="93586620"/>
<evidence type="ECO:0000313" key="3">
    <source>
        <dbReference type="EMBL" id="RVD86013.1"/>
    </source>
</evidence>
<organism evidence="3 4">
    <name type="scientific">Arthrobotrys flagrans</name>
    <name type="common">Nematode-trapping fungus</name>
    <name type="synonym">Trichothecium flagrans</name>
    <dbReference type="NCBI Taxonomy" id="97331"/>
    <lineage>
        <taxon>Eukaryota</taxon>
        <taxon>Fungi</taxon>
        <taxon>Dikarya</taxon>
        <taxon>Ascomycota</taxon>
        <taxon>Pezizomycotina</taxon>
        <taxon>Orbiliomycetes</taxon>
        <taxon>Orbiliales</taxon>
        <taxon>Orbiliaceae</taxon>
        <taxon>Arthrobotrys</taxon>
    </lineage>
</organism>
<gene>
    <name evidence="3" type="ORF">DFL_004309</name>
</gene>
<feature type="region of interest" description="Disordered" evidence="1">
    <location>
        <begin position="228"/>
        <end position="258"/>
    </location>
</feature>
<dbReference type="Proteomes" id="UP000283090">
    <property type="component" value="Unassembled WGS sequence"/>
</dbReference>
<feature type="signal peptide" evidence="2">
    <location>
        <begin position="1"/>
        <end position="19"/>
    </location>
</feature>
<proteinExistence type="predicted"/>
<reference evidence="3 4" key="1">
    <citation type="submission" date="2019-01" db="EMBL/GenBank/DDBJ databases">
        <title>Intercellular communication is required for trap formation in the nematode-trapping fungus Duddingtonia flagrans.</title>
        <authorList>
            <person name="Youssar L."/>
            <person name="Wernet V."/>
            <person name="Hensel N."/>
            <person name="Hildebrandt H.-G."/>
            <person name="Fischer R."/>
        </authorList>
    </citation>
    <scope>NUCLEOTIDE SEQUENCE [LARGE SCALE GENOMIC DNA]</scope>
    <source>
        <strain evidence="3 4">CBS H-5679</strain>
    </source>
</reference>
<dbReference type="VEuPathDB" id="FungiDB:DFL_004309"/>
<dbReference type="RefSeq" id="XP_067491557.1">
    <property type="nucleotide sequence ID" value="XM_067633382.1"/>
</dbReference>
<dbReference type="STRING" id="97331.A0A437A4I1"/>
<evidence type="ECO:0000313" key="4">
    <source>
        <dbReference type="Proteomes" id="UP000283090"/>
    </source>
</evidence>
<dbReference type="AlphaFoldDB" id="A0A437A4I1"/>
<accession>A0A437A4I1</accession>
<feature type="region of interest" description="Disordered" evidence="1">
    <location>
        <begin position="166"/>
        <end position="199"/>
    </location>
</feature>
<dbReference type="EMBL" id="SAEB01000006">
    <property type="protein sequence ID" value="RVD86013.1"/>
    <property type="molecule type" value="Genomic_DNA"/>
</dbReference>
<evidence type="ECO:0000256" key="2">
    <source>
        <dbReference type="SAM" id="SignalP"/>
    </source>
</evidence>
<name>A0A437A4I1_ARTFL</name>
<keyword evidence="4" id="KW-1185">Reference proteome</keyword>
<feature type="chain" id="PRO_5019090280" evidence="2">
    <location>
        <begin position="20"/>
        <end position="488"/>
    </location>
</feature>
<dbReference type="OrthoDB" id="5352371at2759"/>
<sequence length="488" mass="50868">MRVSILYTTWLAWALTVSAAPIKPVDGDLSGHIAPPPKNPIGTPINGPLVKIEAKDSFNNNKAENLNIETENDGLSKRDETTSSGATDDILDKVNVNAATSDANVKPISKPVDGVVPDPENAIPEAKPEIDSLGDPSGKDHLNVVGVDPGKLGIENAKDLKVDSNAIDDPLKDLPGAPAGPPELETAAKTGDSPPETIDPEAIVKKLGENAPSGSTDSVVPKVDLNEVTSGVKGPGATPDLDKDVPSGPSTEGGVTNAKTNIQDAEGGAIPDVKEIDPEAKKVVPGSDGATPNVDGTIPKLDTRVVQNIRRDDPGSDANIPVSDVEATAPPAVKDTPNQVGDITRGDKITQGTNLFGDNQIIKQNPGETVIITPKDGNKFKDFSFTGVSCKNINEFIKSVDTKKCEAGNAVLEITQIQDGKAVSKAILKPNKDGFLVVDSIKYIKSVDATGAEPLAGTTVDPGSILKVSDADKLVIVVKDLKKQAEEH</sequence>
<feature type="compositionally biased region" description="Polar residues" evidence="1">
    <location>
        <begin position="248"/>
        <end position="258"/>
    </location>
</feature>
<comment type="caution">
    <text evidence="3">The sequence shown here is derived from an EMBL/GenBank/DDBJ whole genome shotgun (WGS) entry which is preliminary data.</text>
</comment>
<keyword evidence="2" id="KW-0732">Signal</keyword>